<accession>A0ABQ5HNU2</accession>
<gene>
    <name evidence="1" type="ORF">Tco_1078383</name>
</gene>
<reference evidence="1" key="2">
    <citation type="submission" date="2022-01" db="EMBL/GenBank/DDBJ databases">
        <authorList>
            <person name="Yamashiro T."/>
            <person name="Shiraishi A."/>
            <person name="Satake H."/>
            <person name="Nakayama K."/>
        </authorList>
    </citation>
    <scope>NUCLEOTIDE SEQUENCE</scope>
</reference>
<proteinExistence type="predicted"/>
<dbReference type="EMBL" id="BQNB010019833">
    <property type="protein sequence ID" value="GJT89538.1"/>
    <property type="molecule type" value="Genomic_DNA"/>
</dbReference>
<evidence type="ECO:0000313" key="1">
    <source>
        <dbReference type="EMBL" id="GJT89538.1"/>
    </source>
</evidence>
<keyword evidence="2" id="KW-1185">Reference proteome</keyword>
<reference evidence="1" key="1">
    <citation type="journal article" date="2022" name="Int. J. Mol. Sci.">
        <title>Draft Genome of Tanacetum Coccineum: Genomic Comparison of Closely Related Tanacetum-Family Plants.</title>
        <authorList>
            <person name="Yamashiro T."/>
            <person name="Shiraishi A."/>
            <person name="Nakayama K."/>
            <person name="Satake H."/>
        </authorList>
    </citation>
    <scope>NUCLEOTIDE SEQUENCE</scope>
</reference>
<organism evidence="1 2">
    <name type="scientific">Tanacetum coccineum</name>
    <dbReference type="NCBI Taxonomy" id="301880"/>
    <lineage>
        <taxon>Eukaryota</taxon>
        <taxon>Viridiplantae</taxon>
        <taxon>Streptophyta</taxon>
        <taxon>Embryophyta</taxon>
        <taxon>Tracheophyta</taxon>
        <taxon>Spermatophyta</taxon>
        <taxon>Magnoliopsida</taxon>
        <taxon>eudicotyledons</taxon>
        <taxon>Gunneridae</taxon>
        <taxon>Pentapetalae</taxon>
        <taxon>asterids</taxon>
        <taxon>campanulids</taxon>
        <taxon>Asterales</taxon>
        <taxon>Asteraceae</taxon>
        <taxon>Asteroideae</taxon>
        <taxon>Anthemideae</taxon>
        <taxon>Anthemidinae</taxon>
        <taxon>Tanacetum</taxon>
    </lineage>
</organism>
<comment type="caution">
    <text evidence="1">The sequence shown here is derived from an EMBL/GenBank/DDBJ whole genome shotgun (WGS) entry which is preliminary data.</text>
</comment>
<evidence type="ECO:0000313" key="2">
    <source>
        <dbReference type="Proteomes" id="UP001151760"/>
    </source>
</evidence>
<name>A0ABQ5HNU2_9ASTR</name>
<protein>
    <submittedName>
        <fullName evidence="1">Uncharacterized protein</fullName>
    </submittedName>
</protein>
<sequence>MDRNNVYPISVSINTKFLNSLQPEWSKYVTMVCHNQTGDVVSYDELYDSLVQFKPHVLASKPNKSAKYHDPLALLVHSNASSSQSHASSSYSPQPYYVKHPSSVKFSTPTNNRLRTSSNIRNQAVIQDGRVDIQTKNAGYGGNGHYAHDYQKPRVRDAKYFREQMSLAMKDEAESNLKDEENDFMLDNSNRDETLEELTAASASEAGSGYKNLKRLKKAIAAQPKMYHGEMLRSTNLKINSPDFEETVEDAEASRLKMRNKTVQLNYEKLNALFETFSTQQEPSVEETYFLFPSTSNDCSESKEVTSDLPIP</sequence>
<dbReference type="Proteomes" id="UP001151760">
    <property type="component" value="Unassembled WGS sequence"/>
</dbReference>